<dbReference type="AlphaFoldDB" id="A0A7W3ISL8"/>
<evidence type="ECO:0000259" key="1">
    <source>
        <dbReference type="Pfam" id="PF03551"/>
    </source>
</evidence>
<dbReference type="Gene3D" id="1.10.10.10">
    <property type="entry name" value="Winged helix-like DNA-binding domain superfamily/Winged helix DNA-binding domain"/>
    <property type="match status" value="1"/>
</dbReference>
<dbReference type="Pfam" id="PF03551">
    <property type="entry name" value="PadR"/>
    <property type="match status" value="1"/>
</dbReference>
<dbReference type="InterPro" id="IPR036390">
    <property type="entry name" value="WH_DNA-bd_sf"/>
</dbReference>
<dbReference type="EMBL" id="JACGWT010000003">
    <property type="protein sequence ID" value="MBA8794425.1"/>
    <property type="molecule type" value="Genomic_DNA"/>
</dbReference>
<accession>A0A7W3ISL8</accession>
<proteinExistence type="predicted"/>
<dbReference type="InterPro" id="IPR036388">
    <property type="entry name" value="WH-like_DNA-bd_sf"/>
</dbReference>
<evidence type="ECO:0000313" key="3">
    <source>
        <dbReference type="Proteomes" id="UP000523079"/>
    </source>
</evidence>
<evidence type="ECO:0000313" key="2">
    <source>
        <dbReference type="EMBL" id="MBA8794425.1"/>
    </source>
</evidence>
<dbReference type="Proteomes" id="UP000523079">
    <property type="component" value="Unassembled WGS sequence"/>
</dbReference>
<sequence>MAGAFVTRALVLGVVRLFEPVNGYQVTRELMSWQVEDWAKLKPGSVYSMLATLTKQDAILRHDLTDGTRPVAVYETTASGRDEFARMIREALDGSQGFERPVLDTGLAFAPYLTRREVITALDARLDRLDAVGAEVAEAIAGAGQTVPPHVAHMMGLDQSLRTAERTWLADFRDRLDDGYLAFLGEPQTWMPGPDDAGWEMVEQRRRYRELLDASSATGR</sequence>
<dbReference type="InterPro" id="IPR005149">
    <property type="entry name" value="Tscrpt_reg_PadR_N"/>
</dbReference>
<reference evidence="2 3" key="1">
    <citation type="submission" date="2020-07" db="EMBL/GenBank/DDBJ databases">
        <title>Sequencing the genomes of 1000 actinobacteria strains.</title>
        <authorList>
            <person name="Klenk H.-P."/>
        </authorList>
    </citation>
    <scope>NUCLEOTIDE SEQUENCE [LARGE SCALE GENOMIC DNA]</scope>
    <source>
        <strain evidence="2 3">DSM 100723</strain>
    </source>
</reference>
<dbReference type="GO" id="GO:0003677">
    <property type="term" value="F:DNA binding"/>
    <property type="evidence" value="ECO:0007669"/>
    <property type="project" value="UniProtKB-KW"/>
</dbReference>
<dbReference type="SUPFAM" id="SSF46785">
    <property type="entry name" value="Winged helix' DNA-binding domain"/>
    <property type="match status" value="1"/>
</dbReference>
<comment type="caution">
    <text evidence="2">The sequence shown here is derived from an EMBL/GenBank/DDBJ whole genome shotgun (WGS) entry which is preliminary data.</text>
</comment>
<protein>
    <submittedName>
        <fullName evidence="2">DNA-binding PadR family transcriptional regulator</fullName>
    </submittedName>
</protein>
<feature type="domain" description="Transcription regulator PadR N-terminal" evidence="1">
    <location>
        <begin position="11"/>
        <end position="85"/>
    </location>
</feature>
<name>A0A7W3ISL8_9ACTN</name>
<gene>
    <name evidence="2" type="ORF">FHX74_002044</name>
</gene>
<keyword evidence="3" id="KW-1185">Reference proteome</keyword>
<dbReference type="RefSeq" id="WP_182560004.1">
    <property type="nucleotide sequence ID" value="NZ_JACGWT010000003.1"/>
</dbReference>
<keyword evidence="2" id="KW-0238">DNA-binding</keyword>
<organism evidence="2 3">
    <name type="scientific">Microlunatus kandeliicorticis</name>
    <dbReference type="NCBI Taxonomy" id="1759536"/>
    <lineage>
        <taxon>Bacteria</taxon>
        <taxon>Bacillati</taxon>
        <taxon>Actinomycetota</taxon>
        <taxon>Actinomycetes</taxon>
        <taxon>Propionibacteriales</taxon>
        <taxon>Propionibacteriaceae</taxon>
        <taxon>Microlunatus</taxon>
    </lineage>
</organism>